<dbReference type="NCBIfam" id="TIGR00199">
    <property type="entry name" value="PncC_domain"/>
    <property type="match status" value="1"/>
</dbReference>
<proteinExistence type="predicted"/>
<evidence type="ECO:0000259" key="1">
    <source>
        <dbReference type="Pfam" id="PF02464"/>
    </source>
</evidence>
<feature type="domain" description="CinA C-terminal" evidence="1">
    <location>
        <begin position="11"/>
        <end position="159"/>
    </location>
</feature>
<dbReference type="InterPro" id="IPR008136">
    <property type="entry name" value="CinA_C"/>
</dbReference>
<dbReference type="AlphaFoldDB" id="C5BWP0"/>
<sequence length="166" mass="16252">MTTSTSRPMHTAAARLVARLRAAGLTIGLAESLTGGALTSALVEVPGASAVVRGGVVAYATDVKHGVLGVPAGLLDEHGPVHPDVALAMARGICFVLASDVGVATTGVAGPGPADGRPAGVVYVAAYAAGRGVVRELRLAGTRPLVRSATTAAALALALATVDDVA</sequence>
<dbReference type="RefSeq" id="WP_015882946.1">
    <property type="nucleotide sequence ID" value="NC_012669.1"/>
</dbReference>
<evidence type="ECO:0000313" key="2">
    <source>
        <dbReference type="EMBL" id="ACQ80706.1"/>
    </source>
</evidence>
<dbReference type="KEGG" id="bcv:Bcav_2456"/>
<organism evidence="2 3">
    <name type="scientific">Beutenbergia cavernae (strain ATCC BAA-8 / DSM 12333 / CCUG 43141 / JCM 11478 / NBRC 16432 / NCIMB 13614 / HKI 0122)</name>
    <dbReference type="NCBI Taxonomy" id="471853"/>
    <lineage>
        <taxon>Bacteria</taxon>
        <taxon>Bacillati</taxon>
        <taxon>Actinomycetota</taxon>
        <taxon>Actinomycetes</taxon>
        <taxon>Micrococcales</taxon>
        <taxon>Beutenbergiaceae</taxon>
        <taxon>Beutenbergia</taxon>
    </lineage>
</organism>
<dbReference type="STRING" id="471853.Bcav_2456"/>
<reference evidence="2 3" key="1">
    <citation type="journal article" date="2009" name="Stand. Genomic Sci.">
        <title>Complete genome sequence of Beutenbergia cavernae type strain (HKI 0122).</title>
        <authorList>
            <person name="Land M."/>
            <person name="Pukall R."/>
            <person name="Abt B."/>
            <person name="Goker M."/>
            <person name="Rohde M."/>
            <person name="Glavina Del Rio T."/>
            <person name="Tice H."/>
            <person name="Copeland A."/>
            <person name="Cheng J.F."/>
            <person name="Lucas S."/>
            <person name="Chen F."/>
            <person name="Nolan M."/>
            <person name="Bruce D."/>
            <person name="Goodwin L."/>
            <person name="Pitluck S."/>
            <person name="Ivanova N."/>
            <person name="Mavromatis K."/>
            <person name="Ovchinnikova G."/>
            <person name="Pati A."/>
            <person name="Chen A."/>
            <person name="Palaniappan K."/>
            <person name="Hauser L."/>
            <person name="Chang Y.J."/>
            <person name="Jefferies C.C."/>
            <person name="Saunders E."/>
            <person name="Brettin T."/>
            <person name="Detter J.C."/>
            <person name="Han C."/>
            <person name="Chain P."/>
            <person name="Bristow J."/>
            <person name="Eisen J.A."/>
            <person name="Markowitz V."/>
            <person name="Hugenholtz P."/>
            <person name="Kyrpides N.C."/>
            <person name="Klenk H.P."/>
            <person name="Lapidus A."/>
        </authorList>
    </citation>
    <scope>NUCLEOTIDE SEQUENCE [LARGE SCALE GENOMIC DNA]</scope>
    <source>
        <strain evidence="3">ATCC BAA-8 / DSM 12333 / NBRC 16432</strain>
    </source>
</reference>
<gene>
    <name evidence="2" type="ordered locus">Bcav_2456</name>
</gene>
<protein>
    <submittedName>
        <fullName evidence="2">CinA domain protein</fullName>
    </submittedName>
</protein>
<evidence type="ECO:0000313" key="3">
    <source>
        <dbReference type="Proteomes" id="UP000007962"/>
    </source>
</evidence>
<dbReference type="Pfam" id="PF02464">
    <property type="entry name" value="CinA"/>
    <property type="match status" value="1"/>
</dbReference>
<dbReference type="eggNOG" id="COG1546">
    <property type="taxonomic scope" value="Bacteria"/>
</dbReference>
<dbReference type="Gene3D" id="3.90.950.20">
    <property type="entry name" value="CinA-like"/>
    <property type="match status" value="1"/>
</dbReference>
<dbReference type="SUPFAM" id="SSF142433">
    <property type="entry name" value="CinA-like"/>
    <property type="match status" value="1"/>
</dbReference>
<dbReference type="HOGENOM" id="CLU_030805_1_0_11"/>
<dbReference type="EMBL" id="CP001618">
    <property type="protein sequence ID" value="ACQ80706.1"/>
    <property type="molecule type" value="Genomic_DNA"/>
</dbReference>
<dbReference type="InterPro" id="IPR036653">
    <property type="entry name" value="CinA-like_C"/>
</dbReference>
<dbReference type="Proteomes" id="UP000007962">
    <property type="component" value="Chromosome"/>
</dbReference>
<keyword evidence="3" id="KW-1185">Reference proteome</keyword>
<accession>C5BWP0</accession>
<name>C5BWP0_BEUC1</name>